<feature type="domain" description="Protein kinase" evidence="6">
    <location>
        <begin position="272"/>
        <end position="485"/>
    </location>
</feature>
<evidence type="ECO:0000256" key="3">
    <source>
        <dbReference type="PROSITE-ProRule" id="PRU10141"/>
    </source>
</evidence>
<keyword evidence="5" id="KW-0812">Transmembrane</keyword>
<dbReference type="InterPro" id="IPR017441">
    <property type="entry name" value="Protein_kinase_ATP_BS"/>
</dbReference>
<evidence type="ECO:0000256" key="4">
    <source>
        <dbReference type="RuleBase" id="RU000304"/>
    </source>
</evidence>
<dbReference type="InterPro" id="IPR000719">
    <property type="entry name" value="Prot_kinase_dom"/>
</dbReference>
<dbReference type="Gene3D" id="1.10.510.10">
    <property type="entry name" value="Transferase(Phosphotransferase) domain 1"/>
    <property type="match status" value="1"/>
</dbReference>
<dbReference type="EMBL" id="JNBS01002399">
    <property type="protein sequence ID" value="OQR91672.1"/>
    <property type="molecule type" value="Genomic_DNA"/>
</dbReference>
<keyword evidence="1 3" id="KW-0547">Nucleotide-binding</keyword>
<dbReference type="InterPro" id="IPR051681">
    <property type="entry name" value="Ser/Thr_Kinases-Pseudokinases"/>
</dbReference>
<name>A0A1V9Z183_9STRA</name>
<gene>
    <name evidence="7" type="ORF">THRCLA_22442</name>
</gene>
<evidence type="ECO:0000256" key="2">
    <source>
        <dbReference type="ARBA" id="ARBA00022840"/>
    </source>
</evidence>
<comment type="similarity">
    <text evidence="4">Belongs to the protein kinase superfamily.</text>
</comment>
<keyword evidence="5" id="KW-1133">Transmembrane helix</keyword>
<feature type="non-terminal residue" evidence="7">
    <location>
        <position position="485"/>
    </location>
</feature>
<feature type="non-terminal residue" evidence="7">
    <location>
        <position position="1"/>
    </location>
</feature>
<evidence type="ECO:0000256" key="1">
    <source>
        <dbReference type="ARBA" id="ARBA00022741"/>
    </source>
</evidence>
<dbReference type="Pfam" id="PF00069">
    <property type="entry name" value="Pkinase"/>
    <property type="match status" value="1"/>
</dbReference>
<dbReference type="InterPro" id="IPR008271">
    <property type="entry name" value="Ser/Thr_kinase_AS"/>
</dbReference>
<evidence type="ECO:0000313" key="7">
    <source>
        <dbReference type="EMBL" id="OQR91672.1"/>
    </source>
</evidence>
<dbReference type="PROSITE" id="PS00107">
    <property type="entry name" value="PROTEIN_KINASE_ATP"/>
    <property type="match status" value="1"/>
</dbReference>
<proteinExistence type="inferred from homology"/>
<feature type="binding site" evidence="3">
    <location>
        <position position="300"/>
    </location>
    <ligand>
        <name>ATP</name>
        <dbReference type="ChEBI" id="CHEBI:30616"/>
    </ligand>
</feature>
<dbReference type="SMART" id="SM00220">
    <property type="entry name" value="S_TKc"/>
    <property type="match status" value="1"/>
</dbReference>
<comment type="caution">
    <text evidence="7">The sequence shown here is derived from an EMBL/GenBank/DDBJ whole genome shotgun (WGS) entry which is preliminary data.</text>
</comment>
<keyword evidence="7" id="KW-0808">Transferase</keyword>
<dbReference type="SUPFAM" id="SSF56112">
    <property type="entry name" value="Protein kinase-like (PK-like)"/>
    <property type="match status" value="1"/>
</dbReference>
<keyword evidence="5" id="KW-0472">Membrane</keyword>
<keyword evidence="4" id="KW-0723">Serine/threonine-protein kinase</keyword>
<dbReference type="Gene3D" id="3.30.200.20">
    <property type="entry name" value="Phosphorylase Kinase, domain 1"/>
    <property type="match status" value="1"/>
</dbReference>
<accession>A0A1V9Z183</accession>
<dbReference type="STRING" id="74557.A0A1V9Z183"/>
<dbReference type="GO" id="GO:0004674">
    <property type="term" value="F:protein serine/threonine kinase activity"/>
    <property type="evidence" value="ECO:0007669"/>
    <property type="project" value="UniProtKB-KW"/>
</dbReference>
<dbReference type="PROSITE" id="PS50011">
    <property type="entry name" value="PROTEIN_KINASE_DOM"/>
    <property type="match status" value="1"/>
</dbReference>
<keyword evidence="7" id="KW-0418">Kinase</keyword>
<dbReference type="Proteomes" id="UP000243217">
    <property type="component" value="Unassembled WGS sequence"/>
</dbReference>
<dbReference type="PANTHER" id="PTHR44329:SF214">
    <property type="entry name" value="PROTEIN KINASE DOMAIN-CONTAINING PROTEIN"/>
    <property type="match status" value="1"/>
</dbReference>
<protein>
    <submittedName>
        <fullName evidence="7">Kinase</fullName>
    </submittedName>
</protein>
<evidence type="ECO:0000313" key="8">
    <source>
        <dbReference type="Proteomes" id="UP000243217"/>
    </source>
</evidence>
<evidence type="ECO:0000259" key="6">
    <source>
        <dbReference type="PROSITE" id="PS50011"/>
    </source>
</evidence>
<dbReference type="InterPro" id="IPR011024">
    <property type="entry name" value="G_crystallin-like"/>
</dbReference>
<dbReference type="GO" id="GO:0005524">
    <property type="term" value="F:ATP binding"/>
    <property type="evidence" value="ECO:0007669"/>
    <property type="project" value="UniProtKB-UniRule"/>
</dbReference>
<evidence type="ECO:0000256" key="5">
    <source>
        <dbReference type="SAM" id="Phobius"/>
    </source>
</evidence>
<dbReference type="PANTHER" id="PTHR44329">
    <property type="entry name" value="SERINE/THREONINE-PROTEIN KINASE TNNI3K-RELATED"/>
    <property type="match status" value="1"/>
</dbReference>
<keyword evidence="2 3" id="KW-0067">ATP-binding</keyword>
<keyword evidence="8" id="KW-1185">Reference proteome</keyword>
<dbReference type="PROSITE" id="PS00108">
    <property type="entry name" value="PROTEIN_KINASE_ST"/>
    <property type="match status" value="1"/>
</dbReference>
<dbReference type="AlphaFoldDB" id="A0A1V9Z183"/>
<organism evidence="7 8">
    <name type="scientific">Thraustotheca clavata</name>
    <dbReference type="NCBI Taxonomy" id="74557"/>
    <lineage>
        <taxon>Eukaryota</taxon>
        <taxon>Sar</taxon>
        <taxon>Stramenopiles</taxon>
        <taxon>Oomycota</taxon>
        <taxon>Saprolegniomycetes</taxon>
        <taxon>Saprolegniales</taxon>
        <taxon>Achlyaceae</taxon>
        <taxon>Thraustotheca</taxon>
    </lineage>
</organism>
<sequence>AKQSNTIFPSSSPFNFKLCNVLVCVIHVLVQRCGVYGDYPSINNLSTVYTSSNFSGVDTVCEVGNYTNTWVKNISSFKIQNGYELVGYCSVDFTGAYMIWDQDTPELGTIWGSKMKSIQIRKQSDELTKTPKNMHAVALLYNKKNVVDYKPLVLLPGNVLSNFTVGAVDVTHSYQIILDDELDQNGKCKIFYKFSNPIQWTPQLIAPQPTTQEKSFDSIGLVAGISIGALVAGITIVYFVRERKKLVRTKEIGPIEFKDLHKYRLDVSAKSIQLDLVIGSGSFGEVMKAKFNGELVAVKKLQDNRHSTNDIQDFVDKISHTESKVYVSLKMWVLNTRSFDPPYIIKMIGAVWTTPSGIMAVMEFMNLGNLHEFLIKNDSSKLNNLIAVVEALSYLHSLSIIHRDLKSRNVLLDSVKGAKLPDFGIAKQDFQATMTRGVGTYRWMVPKVLAENYYGVALKFIRLVCFSMRSVLVSEKDTHEIPYTT</sequence>
<dbReference type="Gene3D" id="2.60.20.10">
    <property type="entry name" value="Crystallins"/>
    <property type="match status" value="1"/>
</dbReference>
<dbReference type="InterPro" id="IPR011009">
    <property type="entry name" value="Kinase-like_dom_sf"/>
</dbReference>
<reference evidence="7 8" key="1">
    <citation type="journal article" date="2014" name="Genome Biol. Evol.">
        <title>The secreted proteins of Achlya hypogyna and Thraustotheca clavata identify the ancestral oomycete secretome and reveal gene acquisitions by horizontal gene transfer.</title>
        <authorList>
            <person name="Misner I."/>
            <person name="Blouin N."/>
            <person name="Leonard G."/>
            <person name="Richards T.A."/>
            <person name="Lane C.E."/>
        </authorList>
    </citation>
    <scope>NUCLEOTIDE SEQUENCE [LARGE SCALE GENOMIC DNA]</scope>
    <source>
        <strain evidence="7 8">ATCC 34112</strain>
    </source>
</reference>
<dbReference type="SUPFAM" id="SSF49695">
    <property type="entry name" value="gamma-Crystallin-like"/>
    <property type="match status" value="1"/>
</dbReference>
<dbReference type="OrthoDB" id="1668230at2759"/>
<feature type="transmembrane region" description="Helical" evidence="5">
    <location>
        <begin position="219"/>
        <end position="240"/>
    </location>
</feature>